<dbReference type="Proteomes" id="UP001165190">
    <property type="component" value="Unassembled WGS sequence"/>
</dbReference>
<keyword evidence="3" id="KW-1185">Reference proteome</keyword>
<organism evidence="2 3">
    <name type="scientific">Hibiscus trionum</name>
    <name type="common">Flower of an hour</name>
    <dbReference type="NCBI Taxonomy" id="183268"/>
    <lineage>
        <taxon>Eukaryota</taxon>
        <taxon>Viridiplantae</taxon>
        <taxon>Streptophyta</taxon>
        <taxon>Embryophyta</taxon>
        <taxon>Tracheophyta</taxon>
        <taxon>Spermatophyta</taxon>
        <taxon>Magnoliopsida</taxon>
        <taxon>eudicotyledons</taxon>
        <taxon>Gunneridae</taxon>
        <taxon>Pentapetalae</taxon>
        <taxon>rosids</taxon>
        <taxon>malvids</taxon>
        <taxon>Malvales</taxon>
        <taxon>Malvaceae</taxon>
        <taxon>Malvoideae</taxon>
        <taxon>Hibiscus</taxon>
    </lineage>
</organism>
<dbReference type="EMBL" id="BSYR01000035">
    <property type="protein sequence ID" value="GMJ01896.1"/>
    <property type="molecule type" value="Genomic_DNA"/>
</dbReference>
<gene>
    <name evidence="2" type="ORF">HRI_003858800</name>
</gene>
<comment type="caution">
    <text evidence="2">The sequence shown here is derived from an EMBL/GenBank/DDBJ whole genome shotgun (WGS) entry which is preliminary data.</text>
</comment>
<name>A0A9W7IT70_HIBTR</name>
<reference evidence="2" key="1">
    <citation type="submission" date="2023-05" db="EMBL/GenBank/DDBJ databases">
        <title>Genome and transcriptome analyses reveal genes involved in the formation of fine ridges on petal epidermal cells in Hibiscus trionum.</title>
        <authorList>
            <person name="Koshimizu S."/>
            <person name="Masuda S."/>
            <person name="Ishii T."/>
            <person name="Shirasu K."/>
            <person name="Hoshino A."/>
            <person name="Arita M."/>
        </authorList>
    </citation>
    <scope>NUCLEOTIDE SEQUENCE</scope>
    <source>
        <strain evidence="2">Hamamatsu line</strain>
    </source>
</reference>
<dbReference type="AlphaFoldDB" id="A0A9W7IT70"/>
<evidence type="ECO:0000313" key="2">
    <source>
        <dbReference type="EMBL" id="GMJ01896.1"/>
    </source>
</evidence>
<proteinExistence type="predicted"/>
<sequence>MLAQHSGVLGSPIPGEKTGTEIPEVVIIGGSKSDSQGASKTAEASDTQPVHQEVPLVTHNFAYKLLCPRFDGTDFRGWYAKLEQYFEAEMVPNVAKI</sequence>
<feature type="compositionally biased region" description="Polar residues" evidence="1">
    <location>
        <begin position="32"/>
        <end position="50"/>
    </location>
</feature>
<evidence type="ECO:0000313" key="3">
    <source>
        <dbReference type="Proteomes" id="UP001165190"/>
    </source>
</evidence>
<evidence type="ECO:0000256" key="1">
    <source>
        <dbReference type="SAM" id="MobiDB-lite"/>
    </source>
</evidence>
<accession>A0A9W7IT70</accession>
<protein>
    <submittedName>
        <fullName evidence="2">Uncharacterized protein</fullName>
    </submittedName>
</protein>
<feature type="region of interest" description="Disordered" evidence="1">
    <location>
        <begin position="1"/>
        <end position="51"/>
    </location>
</feature>